<dbReference type="PROSITE" id="PS50965">
    <property type="entry name" value="NERD"/>
    <property type="match status" value="1"/>
</dbReference>
<name>A0A094WLW2_ALKAL</name>
<dbReference type="eggNOG" id="ENOG502Z8AV">
    <property type="taxonomic scope" value="Bacteria"/>
</dbReference>
<dbReference type="OrthoDB" id="2164794at2"/>
<reference evidence="3 5" key="2">
    <citation type="submission" date="2014-01" db="EMBL/GenBank/DDBJ databases">
        <title>Draft genome sequencing of Bacillus alcalophilus CGMCC 1.3604.</title>
        <authorList>
            <person name="Yang J."/>
            <person name="Diao L."/>
            <person name="Yang S."/>
        </authorList>
    </citation>
    <scope>NUCLEOTIDE SEQUENCE [LARGE SCALE GENOMIC DNA]</scope>
    <source>
        <strain evidence="3 5">CGMCC 1.3604</strain>
    </source>
</reference>
<organism evidence="2 4">
    <name type="scientific">Alkalihalobacillus alcalophilus ATCC 27647 = CGMCC 1.3604</name>
    <dbReference type="NCBI Taxonomy" id="1218173"/>
    <lineage>
        <taxon>Bacteria</taxon>
        <taxon>Bacillati</taxon>
        <taxon>Bacillota</taxon>
        <taxon>Bacilli</taxon>
        <taxon>Bacillales</taxon>
        <taxon>Bacillaceae</taxon>
        <taxon>Alkalihalobacillus</taxon>
    </lineage>
</organism>
<dbReference type="Pfam" id="PF08378">
    <property type="entry name" value="NERD"/>
    <property type="match status" value="1"/>
</dbReference>
<dbReference type="EMBL" id="ALPT02000041">
    <property type="protein sequence ID" value="KGA96943.1"/>
    <property type="molecule type" value="Genomic_DNA"/>
</dbReference>
<accession>A0A094WLW2</accession>
<dbReference type="AlphaFoldDB" id="A0A094WLW2"/>
<evidence type="ECO:0000313" key="5">
    <source>
        <dbReference type="Proteomes" id="UP000297014"/>
    </source>
</evidence>
<sequence>MIEKTRQKPIELSIWHSLKGRGQLLTEEDNQHILHLEKGFKGEREFDEWTADLPEDWIQLHDLLLEKNKTIFQLDSLIITPSSVLLFEVKNYEGAFIYEENRFYTHNKLEIKNPLEQLNRSESLLRQLFQEYHLQPPPITSYVIFINPEFHLFQADPHNPHFIFPPLMTRFKKKLLQQPYRKMKASHKKLAEFLLTSHLKQSPHSRIPVYEYSQLNKGIFCSKCNSLNTYFSGHYLLCRNCHYSEKFYEAANRSIKEFRLLFPKRKLTTSAISEWCKLNSQKRRTLQRLLTKKYKLIGVRKSSYYVDK</sequence>
<comment type="caution">
    <text evidence="2">The sequence shown here is derived from an EMBL/GenBank/DDBJ whole genome shotgun (WGS) entry which is preliminary data.</text>
</comment>
<dbReference type="STRING" id="1218173.BALCAV_0213030"/>
<evidence type="ECO:0000313" key="3">
    <source>
        <dbReference type="EMBL" id="THG90510.1"/>
    </source>
</evidence>
<dbReference type="InterPro" id="IPR011528">
    <property type="entry name" value="NERD"/>
</dbReference>
<protein>
    <submittedName>
        <fullName evidence="3">NERD nuclease</fullName>
    </submittedName>
</protein>
<evidence type="ECO:0000313" key="2">
    <source>
        <dbReference type="EMBL" id="KGA96943.1"/>
    </source>
</evidence>
<evidence type="ECO:0000259" key="1">
    <source>
        <dbReference type="PROSITE" id="PS50965"/>
    </source>
</evidence>
<feature type="domain" description="NERD" evidence="1">
    <location>
        <begin position="38"/>
        <end position="148"/>
    </location>
</feature>
<dbReference type="Proteomes" id="UP000002754">
    <property type="component" value="Unassembled WGS sequence"/>
</dbReference>
<keyword evidence="4" id="KW-1185">Reference proteome</keyword>
<evidence type="ECO:0000313" key="4">
    <source>
        <dbReference type="Proteomes" id="UP000002754"/>
    </source>
</evidence>
<dbReference type="EMBL" id="JALP01000141">
    <property type="protein sequence ID" value="THG90510.1"/>
    <property type="molecule type" value="Genomic_DNA"/>
</dbReference>
<dbReference type="RefSeq" id="WP_003323932.1">
    <property type="nucleotide sequence ID" value="NZ_ALPT02000041.1"/>
</dbReference>
<gene>
    <name evidence="3" type="ORF">AJ85_10345</name>
    <name evidence="2" type="ORF">BALCAV_0213030</name>
</gene>
<reference evidence="2 4" key="1">
    <citation type="journal article" date="2014" name="Genome Announc.">
        <title>Draft Genome Sequence of Bacillus alcalophilus AV1934, a Classic Alkaliphile Isolated from Human Feces in 1934.</title>
        <authorList>
            <person name="Attie O."/>
            <person name="Jayaprakash A."/>
            <person name="Shah H."/>
            <person name="Paulsen I.T."/>
            <person name="Morino M."/>
            <person name="Takahashi Y."/>
            <person name="Narumi I."/>
            <person name="Sachidanandam R."/>
            <person name="Satoh K."/>
            <person name="Ito M."/>
            <person name="Krulwich T.A."/>
        </authorList>
    </citation>
    <scope>NUCLEOTIDE SEQUENCE [LARGE SCALE GENOMIC DNA]</scope>
    <source>
        <strain evidence="2 4">AV1934</strain>
    </source>
</reference>
<proteinExistence type="predicted"/>
<dbReference type="Proteomes" id="UP000297014">
    <property type="component" value="Unassembled WGS sequence"/>
</dbReference>